<dbReference type="AlphaFoldDB" id="A0A699TXN7"/>
<dbReference type="PANTHER" id="PTHR45835">
    <property type="entry name" value="YALI0A06105P"/>
    <property type="match status" value="1"/>
</dbReference>
<evidence type="ECO:0000313" key="1">
    <source>
        <dbReference type="EMBL" id="GFD13828.1"/>
    </source>
</evidence>
<gene>
    <name evidence="1" type="ORF">Tci_885797</name>
</gene>
<comment type="caution">
    <text evidence="1">The sequence shown here is derived from an EMBL/GenBank/DDBJ whole genome shotgun (WGS) entry which is preliminary data.</text>
</comment>
<reference evidence="1" key="1">
    <citation type="journal article" date="2019" name="Sci. Rep.">
        <title>Draft genome of Tanacetum cinerariifolium, the natural source of mosquito coil.</title>
        <authorList>
            <person name="Yamashiro T."/>
            <person name="Shiraishi A."/>
            <person name="Satake H."/>
            <person name="Nakayama K."/>
        </authorList>
    </citation>
    <scope>NUCLEOTIDE SEQUENCE</scope>
</reference>
<dbReference type="EMBL" id="BKCJ011275054">
    <property type="protein sequence ID" value="GFD13828.1"/>
    <property type="molecule type" value="Genomic_DNA"/>
</dbReference>
<name>A0A699TXN7_TANCI</name>
<organism evidence="1">
    <name type="scientific">Tanacetum cinerariifolium</name>
    <name type="common">Dalmatian daisy</name>
    <name type="synonym">Chrysanthemum cinerariifolium</name>
    <dbReference type="NCBI Taxonomy" id="118510"/>
    <lineage>
        <taxon>Eukaryota</taxon>
        <taxon>Viridiplantae</taxon>
        <taxon>Streptophyta</taxon>
        <taxon>Embryophyta</taxon>
        <taxon>Tracheophyta</taxon>
        <taxon>Spermatophyta</taxon>
        <taxon>Magnoliopsida</taxon>
        <taxon>eudicotyledons</taxon>
        <taxon>Gunneridae</taxon>
        <taxon>Pentapetalae</taxon>
        <taxon>asterids</taxon>
        <taxon>campanulids</taxon>
        <taxon>Asterales</taxon>
        <taxon>Asteraceae</taxon>
        <taxon>Asteroideae</taxon>
        <taxon>Anthemideae</taxon>
        <taxon>Anthemidinae</taxon>
        <taxon>Tanacetum</taxon>
    </lineage>
</organism>
<dbReference type="PANTHER" id="PTHR45835:SF103">
    <property type="entry name" value="RNA-DIRECTED DNA POLYMERASE"/>
    <property type="match status" value="1"/>
</dbReference>
<protein>
    <recommendedName>
        <fullName evidence="2">Reverse transcriptase domain-containing protein</fullName>
    </recommendedName>
</protein>
<feature type="non-terminal residue" evidence="1">
    <location>
        <position position="1"/>
    </location>
</feature>
<accession>A0A699TXN7</accession>
<evidence type="ECO:0008006" key="2">
    <source>
        <dbReference type="Google" id="ProtNLM"/>
    </source>
</evidence>
<sequence>NNSYHTSIKCAPFEALYGWKCRSPMIWTGIGESQLIGPEIVQETTEKIIQIKERLKTARSHQKSYADKRHVQVPLDEIEIDENLHFVEEPIEIEERDVKKLKRRRIPLVKVRWNSRQRAGYTLEREDQFRKKYPHLFTEPVPSSSVAT</sequence>
<proteinExistence type="predicted"/>